<dbReference type="PROSITE" id="PS51332">
    <property type="entry name" value="B12_BINDING"/>
    <property type="match status" value="1"/>
</dbReference>
<reference evidence="2 3" key="1">
    <citation type="submission" date="2017-01" db="EMBL/GenBank/DDBJ databases">
        <title>Complete genome of Tateyamaria omphalii DOK1-4 isolated from seawater in Dokdo.</title>
        <authorList>
            <person name="Kim J.H."/>
            <person name="Chi W.-J."/>
        </authorList>
    </citation>
    <scope>NUCLEOTIDE SEQUENCE [LARGE SCALE GENOMIC DNA]</scope>
    <source>
        <strain evidence="2 3">DOK1-4</strain>
        <plasmid evidence="2 3">pDOK1-4-3</plasmid>
    </source>
</reference>
<gene>
    <name evidence="2" type="ORF">BWR18_20065</name>
</gene>
<dbReference type="OrthoDB" id="5498228at2"/>
<geneLocation type="plasmid" evidence="2 3">
    <name>pDOK1-4-3</name>
</geneLocation>
<dbReference type="EMBL" id="CP019315">
    <property type="protein sequence ID" value="APX14162.1"/>
    <property type="molecule type" value="Genomic_DNA"/>
</dbReference>
<accession>A0A1P8N1L7</accession>
<dbReference type="Proteomes" id="UP000186336">
    <property type="component" value="Plasmid pDOK1-4-3"/>
</dbReference>
<dbReference type="Gene3D" id="3.40.50.280">
    <property type="entry name" value="Cobalamin-binding domain"/>
    <property type="match status" value="1"/>
</dbReference>
<dbReference type="KEGG" id="tom:BWR18_20065"/>
<protein>
    <recommendedName>
        <fullName evidence="1">B12-binding domain-containing protein</fullName>
    </recommendedName>
</protein>
<dbReference type="GO" id="GO:0031419">
    <property type="term" value="F:cobalamin binding"/>
    <property type="evidence" value="ECO:0007669"/>
    <property type="project" value="InterPro"/>
</dbReference>
<dbReference type="CDD" id="cd02065">
    <property type="entry name" value="B12-binding_like"/>
    <property type="match status" value="1"/>
</dbReference>
<dbReference type="Pfam" id="PF02310">
    <property type="entry name" value="B12-binding"/>
    <property type="match status" value="1"/>
</dbReference>
<dbReference type="InterPro" id="IPR006158">
    <property type="entry name" value="Cobalamin-bd"/>
</dbReference>
<keyword evidence="2" id="KW-0614">Plasmid</keyword>
<organism evidence="2 3">
    <name type="scientific">Tateyamaria omphalii</name>
    <dbReference type="NCBI Taxonomy" id="299262"/>
    <lineage>
        <taxon>Bacteria</taxon>
        <taxon>Pseudomonadati</taxon>
        <taxon>Pseudomonadota</taxon>
        <taxon>Alphaproteobacteria</taxon>
        <taxon>Rhodobacterales</taxon>
        <taxon>Roseobacteraceae</taxon>
        <taxon>Tateyamaria</taxon>
    </lineage>
</organism>
<dbReference type="AlphaFoldDB" id="A0A1P8N1L7"/>
<dbReference type="SUPFAM" id="SSF52242">
    <property type="entry name" value="Cobalamin (vitamin B12)-binding domain"/>
    <property type="match status" value="1"/>
</dbReference>
<evidence type="ECO:0000259" key="1">
    <source>
        <dbReference type="PROSITE" id="PS51332"/>
    </source>
</evidence>
<feature type="domain" description="B12-binding" evidence="1">
    <location>
        <begin position="133"/>
        <end position="260"/>
    </location>
</feature>
<evidence type="ECO:0000313" key="3">
    <source>
        <dbReference type="Proteomes" id="UP000186336"/>
    </source>
</evidence>
<keyword evidence="3" id="KW-1185">Reference proteome</keyword>
<name>A0A1P8N1L7_9RHOB</name>
<proteinExistence type="predicted"/>
<evidence type="ECO:0000313" key="2">
    <source>
        <dbReference type="EMBL" id="APX14162.1"/>
    </source>
</evidence>
<dbReference type="GO" id="GO:0046872">
    <property type="term" value="F:metal ion binding"/>
    <property type="evidence" value="ECO:0007669"/>
    <property type="project" value="InterPro"/>
</dbReference>
<dbReference type="InterPro" id="IPR036724">
    <property type="entry name" value="Cobalamin-bd_sf"/>
</dbReference>
<sequence>MTQDDPFGTTRHPHGRACDHAALASEVISILNDRQVVNASGARQVALDYLVRAVIKRVDFDARLVLDEMGAYRLTHDALIDIYIPKAAEHLGALWMTSDMDFAAVTIGALRLQALLGEAAQSLPGNHADMTNILHALVIVPEYEQHFLGASVVAAQLRRLGCDVSVSINESQHQVVDRVEHDRPDMVLFSCARAAALETIRGTVKKIRQNGDPAPVLALGGAFSGITDGTRKRTGVDLVTNTAKDVVGFATKRQKALGSR</sequence>